<dbReference type="EMBL" id="FOHE01000004">
    <property type="protein sequence ID" value="SET02934.1"/>
    <property type="molecule type" value="Genomic_DNA"/>
</dbReference>
<dbReference type="RefSeq" id="WP_170840681.1">
    <property type="nucleotide sequence ID" value="NZ_FOHE01000004.1"/>
</dbReference>
<reference evidence="2 3" key="1">
    <citation type="submission" date="2016-10" db="EMBL/GenBank/DDBJ databases">
        <authorList>
            <person name="de Groot N.N."/>
        </authorList>
    </citation>
    <scope>NUCLEOTIDE SEQUENCE [LARGE SCALE GENOMIC DNA]</scope>
    <source>
        <strain evidence="2 3">IBRC-M 10780</strain>
    </source>
</reference>
<evidence type="ECO:0000256" key="1">
    <source>
        <dbReference type="SAM" id="Phobius"/>
    </source>
</evidence>
<organism evidence="2 3">
    <name type="scientific">Oceanobacillus limi</name>
    <dbReference type="NCBI Taxonomy" id="930131"/>
    <lineage>
        <taxon>Bacteria</taxon>
        <taxon>Bacillati</taxon>
        <taxon>Bacillota</taxon>
        <taxon>Bacilli</taxon>
        <taxon>Bacillales</taxon>
        <taxon>Bacillaceae</taxon>
        <taxon>Oceanobacillus</taxon>
    </lineage>
</organism>
<dbReference type="AlphaFoldDB" id="A0A1I0B931"/>
<keyword evidence="1" id="KW-0812">Transmembrane</keyword>
<evidence type="ECO:0000313" key="2">
    <source>
        <dbReference type="EMBL" id="SET02934.1"/>
    </source>
</evidence>
<sequence>MTVKKFKLFLASSIEKEEQWLTEMSQKGLHFTRYRFGMYFFEENSNISYIFQTDFRPKADDDYFQFYRDAGWKHVDNALNLFHYFRTEKDCTGVKKLYSDEESIKDAYNRMITYYMSLFILLIISQIGIVATWEGYVMQYVSLSIVSIVVVLYLYMFLSFRNKMKFFRKER</sequence>
<protein>
    <recommendedName>
        <fullName evidence="4">DUF2812 domain-containing protein</fullName>
    </recommendedName>
</protein>
<dbReference type="Pfam" id="PF11193">
    <property type="entry name" value="DUF2812"/>
    <property type="match status" value="1"/>
</dbReference>
<proteinExistence type="predicted"/>
<dbReference type="InterPro" id="IPR021359">
    <property type="entry name" value="DUF2812"/>
</dbReference>
<evidence type="ECO:0008006" key="4">
    <source>
        <dbReference type="Google" id="ProtNLM"/>
    </source>
</evidence>
<gene>
    <name evidence="2" type="ORF">SAMN05216389_104228</name>
</gene>
<keyword evidence="1" id="KW-1133">Transmembrane helix</keyword>
<name>A0A1I0B931_9BACI</name>
<dbReference type="Proteomes" id="UP000198618">
    <property type="component" value="Unassembled WGS sequence"/>
</dbReference>
<feature type="transmembrane region" description="Helical" evidence="1">
    <location>
        <begin position="137"/>
        <end position="158"/>
    </location>
</feature>
<accession>A0A1I0B931</accession>
<keyword evidence="3" id="KW-1185">Reference proteome</keyword>
<dbReference type="STRING" id="930131.SAMN05216389_104228"/>
<keyword evidence="1" id="KW-0472">Membrane</keyword>
<evidence type="ECO:0000313" key="3">
    <source>
        <dbReference type="Proteomes" id="UP000198618"/>
    </source>
</evidence>
<feature type="transmembrane region" description="Helical" evidence="1">
    <location>
        <begin position="112"/>
        <end position="131"/>
    </location>
</feature>